<accession>A0AC61RLV7</accession>
<gene>
    <name evidence="1" type="ORF">E5329_28520</name>
</gene>
<keyword evidence="2" id="KW-1185">Reference proteome</keyword>
<proteinExistence type="predicted"/>
<dbReference type="Proteomes" id="UP000304953">
    <property type="component" value="Unassembled WGS sequence"/>
</dbReference>
<evidence type="ECO:0000313" key="1">
    <source>
        <dbReference type="EMBL" id="TGY86037.1"/>
    </source>
</evidence>
<comment type="caution">
    <text evidence="1">The sequence shown here is derived from an EMBL/GenBank/DDBJ whole genome shotgun (WGS) entry which is preliminary data.</text>
</comment>
<reference evidence="1" key="1">
    <citation type="submission" date="2019-04" db="EMBL/GenBank/DDBJ databases">
        <title>Microbes associate with the intestines of laboratory mice.</title>
        <authorList>
            <person name="Navarre W."/>
            <person name="Wong E."/>
            <person name="Huang K."/>
            <person name="Tropini C."/>
            <person name="Ng K."/>
            <person name="Yu B."/>
        </authorList>
    </citation>
    <scope>NUCLEOTIDE SEQUENCE</scope>
    <source>
        <strain evidence="1">NM01_1-7b</strain>
    </source>
</reference>
<protein>
    <submittedName>
        <fullName evidence="1">Uncharacterized protein</fullName>
    </submittedName>
</protein>
<organism evidence="1 2">
    <name type="scientific">Petralouisia muris</name>
    <dbReference type="NCBI Taxonomy" id="3032872"/>
    <lineage>
        <taxon>Bacteria</taxon>
        <taxon>Bacillati</taxon>
        <taxon>Bacillota</taxon>
        <taxon>Clostridia</taxon>
        <taxon>Lachnospirales</taxon>
        <taxon>Lachnospiraceae</taxon>
        <taxon>Petralouisia</taxon>
    </lineage>
</organism>
<dbReference type="EMBL" id="SRYA01000164">
    <property type="protein sequence ID" value="TGY86037.1"/>
    <property type="molecule type" value="Genomic_DNA"/>
</dbReference>
<name>A0AC61RLV7_9FIRM</name>
<sequence>MIARQGKYVNNGISGATNRCPEFSVMIERVMQGDIQYIIAKDESRLCRSTEVDGYLQTICRECGVKIIFIVSNNIFDPFNGELEHLTDGVSYLYIRL</sequence>
<evidence type="ECO:0000313" key="2">
    <source>
        <dbReference type="Proteomes" id="UP000304953"/>
    </source>
</evidence>